<sequence>MDGMSCLYLGDQLMNILDRGANAAAILTALSKSQAMIEFDLSGKILNANENFCRTLGYQLVEIVGKHHSLFVEAAYAQSPDYKAFWSKLAAGKFDQQQYKRIGKGGKEVWIEASYNPVFRRGKPVKVIKIATDITAQKLMSAEEAGKMDALSRAQAIIEFTPSGDVISANQNFLSALGYSLTEIQGRHHSMFCEPSYVTSEAYQDFWKRLAEGELVSDEFMRIGKGGRKVFIQASYNPIFDMNGQVFKVVKFATDVTGRVENVEKLASCLTSFADGDLSQKIERPFIPSLERLRVDFNAASAKLKKAMATVSDNARAISAGSSEIRTAADDLAKRTEQQAASVEETAAALEEITTTVKDSSRRAEEAGRMVARAREHAEHSGKIVQNAIGAMDQIEGSSREISNIIGMIDEIAFQTNLLALNAGVEAARAGEAGKGFAVVAQEVRELAQRSAKAAKEIKTLITASGGQVQNGVALVTQAGSALQEIAAQVHDINSNVIAIVEAAREQSTALGEINQAVNTVDQGTQQNAAMVEEQTAASHSLAREAAALFELLEQFRFDDGKHQSKLGNPVQDLRAPLKAARIGAGPMRATGGATALARPNADWEEF</sequence>
<dbReference type="GO" id="GO:0007165">
    <property type="term" value="P:signal transduction"/>
    <property type="evidence" value="ECO:0007669"/>
    <property type="project" value="UniProtKB-KW"/>
</dbReference>
<dbReference type="InterPro" id="IPR000014">
    <property type="entry name" value="PAS"/>
</dbReference>
<keyword evidence="11" id="KW-1185">Reference proteome</keyword>
<dbReference type="InterPro" id="IPR035965">
    <property type="entry name" value="PAS-like_dom_sf"/>
</dbReference>
<dbReference type="PROSITE" id="PS50112">
    <property type="entry name" value="PAS"/>
    <property type="match status" value="1"/>
</dbReference>
<dbReference type="CDD" id="cd00130">
    <property type="entry name" value="PAS"/>
    <property type="match status" value="2"/>
</dbReference>
<dbReference type="CDD" id="cd11386">
    <property type="entry name" value="MCP_signal"/>
    <property type="match status" value="1"/>
</dbReference>
<dbReference type="GO" id="GO:0016020">
    <property type="term" value="C:membrane"/>
    <property type="evidence" value="ECO:0007669"/>
    <property type="project" value="UniProtKB-SubCell"/>
</dbReference>
<dbReference type="SUPFAM" id="SSF58104">
    <property type="entry name" value="Methyl-accepting chemotaxis protein (MCP) signaling domain"/>
    <property type="match status" value="1"/>
</dbReference>
<dbReference type="FunFam" id="1.10.287.950:FF:000001">
    <property type="entry name" value="Methyl-accepting chemotaxis sensory transducer"/>
    <property type="match status" value="1"/>
</dbReference>
<comment type="similarity">
    <text evidence="3">Belongs to the methyl-accepting chemotaxis (MCP) protein family.</text>
</comment>
<protein>
    <submittedName>
        <fullName evidence="10">PAS domain S-box</fullName>
    </submittedName>
</protein>
<keyword evidence="2" id="KW-0145">Chemotaxis</keyword>
<dbReference type="NCBIfam" id="TIGR00229">
    <property type="entry name" value="sensory_box"/>
    <property type="match status" value="2"/>
</dbReference>
<dbReference type="SMART" id="SM00086">
    <property type="entry name" value="PAC"/>
    <property type="match status" value="2"/>
</dbReference>
<dbReference type="InterPro" id="IPR003660">
    <property type="entry name" value="HAMP_dom"/>
</dbReference>
<evidence type="ECO:0000256" key="4">
    <source>
        <dbReference type="PROSITE-ProRule" id="PRU00284"/>
    </source>
</evidence>
<keyword evidence="5" id="KW-0175">Coiled coil</keyword>
<dbReference type="SMART" id="SM00091">
    <property type="entry name" value="PAS"/>
    <property type="match status" value="2"/>
</dbReference>
<dbReference type="PROSITE" id="PS50113">
    <property type="entry name" value="PAC"/>
    <property type="match status" value="1"/>
</dbReference>
<feature type="domain" description="PAS" evidence="7">
    <location>
        <begin position="36"/>
        <end position="66"/>
    </location>
</feature>
<evidence type="ECO:0000256" key="3">
    <source>
        <dbReference type="ARBA" id="ARBA00029447"/>
    </source>
</evidence>
<gene>
    <name evidence="10" type="ORF">AGR7A_pTi0100</name>
</gene>
<feature type="domain" description="Methyl-accepting transducer" evidence="6">
    <location>
        <begin position="314"/>
        <end position="543"/>
    </location>
</feature>
<dbReference type="PANTHER" id="PTHR43531:SF11">
    <property type="entry name" value="METHYL-ACCEPTING CHEMOTAXIS PROTEIN 3"/>
    <property type="match status" value="1"/>
</dbReference>
<dbReference type="InterPro" id="IPR001610">
    <property type="entry name" value="PAC"/>
</dbReference>
<name>A0A1S7UDF4_9HYPH</name>
<evidence type="ECO:0000259" key="9">
    <source>
        <dbReference type="PROSITE" id="PS50885"/>
    </source>
</evidence>
<feature type="domain" description="PAC" evidence="8">
    <location>
        <begin position="216"/>
        <end position="268"/>
    </location>
</feature>
<dbReference type="EMBL" id="FCNP01000051">
    <property type="protein sequence ID" value="CVI64408.1"/>
    <property type="molecule type" value="Genomic_DNA"/>
</dbReference>
<dbReference type="Proteomes" id="UP000192140">
    <property type="component" value="Unassembled WGS sequence"/>
</dbReference>
<evidence type="ECO:0000256" key="2">
    <source>
        <dbReference type="ARBA" id="ARBA00022500"/>
    </source>
</evidence>
<feature type="domain" description="HAMP" evidence="9">
    <location>
        <begin position="263"/>
        <end position="309"/>
    </location>
</feature>
<dbReference type="InterPro" id="IPR013655">
    <property type="entry name" value="PAS_fold_3"/>
</dbReference>
<evidence type="ECO:0000256" key="1">
    <source>
        <dbReference type="ARBA" id="ARBA00004370"/>
    </source>
</evidence>
<accession>A0A1S7UDF4</accession>
<evidence type="ECO:0000259" key="8">
    <source>
        <dbReference type="PROSITE" id="PS50113"/>
    </source>
</evidence>
<dbReference type="PANTHER" id="PTHR43531">
    <property type="entry name" value="PROTEIN ICFG"/>
    <property type="match status" value="1"/>
</dbReference>
<evidence type="ECO:0000313" key="10">
    <source>
        <dbReference type="EMBL" id="CVI64408.1"/>
    </source>
</evidence>
<keyword evidence="4" id="KW-0807">Transducer</keyword>
<evidence type="ECO:0000256" key="5">
    <source>
        <dbReference type="SAM" id="Coils"/>
    </source>
</evidence>
<dbReference type="SMART" id="SM00283">
    <property type="entry name" value="MA"/>
    <property type="match status" value="1"/>
</dbReference>
<comment type="caution">
    <text evidence="10">The sequence shown here is derived from an EMBL/GenBank/DDBJ whole genome shotgun (WGS) entry which is preliminary data.</text>
</comment>
<evidence type="ECO:0000259" key="7">
    <source>
        <dbReference type="PROSITE" id="PS50112"/>
    </source>
</evidence>
<dbReference type="AlphaFoldDB" id="A0A1S7UDF4"/>
<reference evidence="10" key="1">
    <citation type="submission" date="2016-01" db="EMBL/GenBank/DDBJ databases">
        <authorList>
            <person name="Regsiter A."/>
            <person name="william w."/>
        </authorList>
    </citation>
    <scope>NUCLEOTIDE SEQUENCE</scope>
    <source>
        <strain evidence="10">NCPPB 1641</strain>
    </source>
</reference>
<dbReference type="Pfam" id="PF00015">
    <property type="entry name" value="MCPsignal"/>
    <property type="match status" value="1"/>
</dbReference>
<evidence type="ECO:0000313" key="11">
    <source>
        <dbReference type="Proteomes" id="UP000192140"/>
    </source>
</evidence>
<evidence type="ECO:0000259" key="6">
    <source>
        <dbReference type="PROSITE" id="PS50111"/>
    </source>
</evidence>
<dbReference type="Gene3D" id="1.10.287.950">
    <property type="entry name" value="Methyl-accepting chemotaxis protein"/>
    <property type="match status" value="1"/>
</dbReference>
<organism evidence="10 11">
    <name type="scientific">Agrobacterium deltaense NCPPB 1641</name>
    <dbReference type="NCBI Taxonomy" id="1183425"/>
    <lineage>
        <taxon>Bacteria</taxon>
        <taxon>Pseudomonadati</taxon>
        <taxon>Pseudomonadota</taxon>
        <taxon>Alphaproteobacteria</taxon>
        <taxon>Hyphomicrobiales</taxon>
        <taxon>Rhizobiaceae</taxon>
        <taxon>Rhizobium/Agrobacterium group</taxon>
        <taxon>Agrobacterium</taxon>
    </lineage>
</organism>
<dbReference type="Pfam" id="PF08447">
    <property type="entry name" value="PAS_3"/>
    <property type="match status" value="2"/>
</dbReference>
<dbReference type="InterPro" id="IPR051310">
    <property type="entry name" value="MCP_chemotaxis"/>
</dbReference>
<proteinExistence type="inferred from homology"/>
<dbReference type="InterPro" id="IPR000700">
    <property type="entry name" value="PAS-assoc_C"/>
</dbReference>
<dbReference type="Gene3D" id="3.30.450.20">
    <property type="entry name" value="PAS domain"/>
    <property type="match status" value="2"/>
</dbReference>
<dbReference type="PROSITE" id="PS50885">
    <property type="entry name" value="HAMP"/>
    <property type="match status" value="1"/>
</dbReference>
<comment type="subcellular location">
    <subcellularLocation>
        <location evidence="1">Membrane</location>
    </subcellularLocation>
</comment>
<dbReference type="SUPFAM" id="SSF55785">
    <property type="entry name" value="PYP-like sensor domain (PAS domain)"/>
    <property type="match status" value="2"/>
</dbReference>
<dbReference type="GO" id="GO:0006935">
    <property type="term" value="P:chemotaxis"/>
    <property type="evidence" value="ECO:0007669"/>
    <property type="project" value="UniProtKB-KW"/>
</dbReference>
<dbReference type="InterPro" id="IPR004089">
    <property type="entry name" value="MCPsignal_dom"/>
</dbReference>
<feature type="coiled-coil region" evidence="5">
    <location>
        <begin position="290"/>
        <end position="353"/>
    </location>
</feature>
<dbReference type="PROSITE" id="PS50111">
    <property type="entry name" value="CHEMOTAXIS_TRANSDUC_2"/>
    <property type="match status" value="1"/>
</dbReference>